<dbReference type="OrthoDB" id="8896086at2759"/>
<dbReference type="InterPro" id="IPR054090">
    <property type="entry name" value="Cep192_Spd-2-like_dom"/>
</dbReference>
<evidence type="ECO:0000313" key="3">
    <source>
        <dbReference type="Proteomes" id="UP000887567"/>
    </source>
</evidence>
<dbReference type="Proteomes" id="UP000887567">
    <property type="component" value="Unplaced"/>
</dbReference>
<dbReference type="PANTHER" id="PTHR16029">
    <property type="entry name" value="CENTROSOMAL PROTEIN OF 192 KDA"/>
    <property type="match status" value="1"/>
</dbReference>
<dbReference type="EnsemblMetazoa" id="XM_021040512.1">
    <property type="protein sequence ID" value="XP_020896171.1"/>
    <property type="gene ID" value="LOC110235088"/>
</dbReference>
<dbReference type="GO" id="GO:0019901">
    <property type="term" value="F:protein kinase binding"/>
    <property type="evidence" value="ECO:0007669"/>
    <property type="project" value="TreeGrafter"/>
</dbReference>
<accession>A0A913WYN9</accession>
<dbReference type="GO" id="GO:0090222">
    <property type="term" value="P:centrosome-templated microtubule nucleation"/>
    <property type="evidence" value="ECO:0007669"/>
    <property type="project" value="InterPro"/>
</dbReference>
<feature type="domain" description="Cep192/Spd-2-like" evidence="1">
    <location>
        <begin position="31"/>
        <end position="100"/>
    </location>
</feature>
<evidence type="ECO:0000259" key="1">
    <source>
        <dbReference type="Pfam" id="PF22073"/>
    </source>
</evidence>
<evidence type="ECO:0000313" key="2">
    <source>
        <dbReference type="EnsemblMetazoa" id="XP_020896171.1"/>
    </source>
</evidence>
<dbReference type="GO" id="GO:0005737">
    <property type="term" value="C:cytoplasm"/>
    <property type="evidence" value="ECO:0007669"/>
    <property type="project" value="TreeGrafter"/>
</dbReference>
<dbReference type="GO" id="GO:0005814">
    <property type="term" value="C:centriole"/>
    <property type="evidence" value="ECO:0007669"/>
    <property type="project" value="TreeGrafter"/>
</dbReference>
<dbReference type="GO" id="GO:0090307">
    <property type="term" value="P:mitotic spindle assembly"/>
    <property type="evidence" value="ECO:0007669"/>
    <property type="project" value="TreeGrafter"/>
</dbReference>
<name>A0A913WYN9_EXADI</name>
<sequence length="101" mass="11053">MSVMPDGPVYDILLRGMATSEKDVPKKESELLLCNKPVVCWGGVAVGNAVQQKVILKHNGSPPSKRLRLQLSVQHPDFQLQNTFGKVDEKSMASIVNLAPQ</sequence>
<protein>
    <recommendedName>
        <fullName evidence="1">Cep192/Spd-2-like domain-containing protein</fullName>
    </recommendedName>
</protein>
<dbReference type="Pfam" id="PF22073">
    <property type="entry name" value="Cep192_D4"/>
    <property type="match status" value="1"/>
</dbReference>
<dbReference type="KEGG" id="epa:110235088"/>
<proteinExistence type="predicted"/>
<dbReference type="GO" id="GO:0000242">
    <property type="term" value="C:pericentriolar material"/>
    <property type="evidence" value="ECO:0007669"/>
    <property type="project" value="TreeGrafter"/>
</dbReference>
<dbReference type="GO" id="GO:0051298">
    <property type="term" value="P:centrosome duplication"/>
    <property type="evidence" value="ECO:0007669"/>
    <property type="project" value="InterPro"/>
</dbReference>
<dbReference type="GeneID" id="110235088"/>
<dbReference type="InterPro" id="IPR039103">
    <property type="entry name" value="Spd-2/CEP192"/>
</dbReference>
<organism evidence="2 3">
    <name type="scientific">Exaiptasia diaphana</name>
    <name type="common">Tropical sea anemone</name>
    <name type="synonym">Aiptasia pulchella</name>
    <dbReference type="NCBI Taxonomy" id="2652724"/>
    <lineage>
        <taxon>Eukaryota</taxon>
        <taxon>Metazoa</taxon>
        <taxon>Cnidaria</taxon>
        <taxon>Anthozoa</taxon>
        <taxon>Hexacorallia</taxon>
        <taxon>Actiniaria</taxon>
        <taxon>Aiptasiidae</taxon>
        <taxon>Exaiptasia</taxon>
    </lineage>
</organism>
<dbReference type="GO" id="GO:0071539">
    <property type="term" value="P:protein localization to centrosome"/>
    <property type="evidence" value="ECO:0007669"/>
    <property type="project" value="InterPro"/>
</dbReference>
<dbReference type="RefSeq" id="XP_020896171.1">
    <property type="nucleotide sequence ID" value="XM_021040512.1"/>
</dbReference>
<reference evidence="2" key="1">
    <citation type="submission" date="2022-11" db="UniProtKB">
        <authorList>
            <consortium name="EnsemblMetazoa"/>
        </authorList>
    </citation>
    <scope>IDENTIFICATION</scope>
</reference>
<dbReference type="AlphaFoldDB" id="A0A913WYN9"/>
<dbReference type="PANTHER" id="PTHR16029:SF11">
    <property type="entry name" value="CENTROSOMAL PROTEIN OF 192 KDA"/>
    <property type="match status" value="1"/>
</dbReference>
<keyword evidence="3" id="KW-1185">Reference proteome</keyword>